<protein>
    <submittedName>
        <fullName evidence="1">Uncharacterized protein</fullName>
    </submittedName>
</protein>
<reference evidence="1 2" key="1">
    <citation type="journal article" date="2015" name="Genome Announc.">
        <title>Draft Genome Sequences of Leptospira santarosai Strains U160, U164, and U233, Isolated from Asymptomatic Cattle.</title>
        <authorList>
            <person name="Kremer F.S."/>
            <person name="Eslabao M.R."/>
            <person name="Provisor M."/>
            <person name="Woloski R.D."/>
            <person name="Ramires O.V."/>
            <person name="Moreno L.Z."/>
            <person name="Moreno A.M."/>
            <person name="Hamond C."/>
            <person name="Lilenbaum W."/>
            <person name="Dellagostin O.A."/>
        </authorList>
    </citation>
    <scope>NUCLEOTIDE SEQUENCE [LARGE SCALE GENOMIC DNA]</scope>
    <source>
        <strain evidence="1 2">U160</strain>
    </source>
</reference>
<gene>
    <name evidence="1" type="ORF">XB16_3264</name>
</gene>
<dbReference type="Proteomes" id="UP000033961">
    <property type="component" value="Chromosome I"/>
</dbReference>
<proteinExistence type="predicted"/>
<evidence type="ECO:0000313" key="1">
    <source>
        <dbReference type="EMBL" id="AVQ13556.1"/>
    </source>
</evidence>
<evidence type="ECO:0000313" key="2">
    <source>
        <dbReference type="Proteomes" id="UP000033961"/>
    </source>
</evidence>
<dbReference type="EMBL" id="CP027843">
    <property type="protein sequence ID" value="AVQ13556.1"/>
    <property type="molecule type" value="Genomic_DNA"/>
</dbReference>
<accession>A0A2P1QXF1</accession>
<sequence length="42" mass="4925">MVVFGFLKYQNSIIVSISSKIDRILYNKNINTLENEYVKESL</sequence>
<dbReference type="AlphaFoldDB" id="A0A2P1QXF1"/>
<name>A0A2P1QXF1_9LEPT</name>
<organism evidence="1 2">
    <name type="scientific">Leptospira santarosai</name>
    <dbReference type="NCBI Taxonomy" id="28183"/>
    <lineage>
        <taxon>Bacteria</taxon>
        <taxon>Pseudomonadati</taxon>
        <taxon>Spirochaetota</taxon>
        <taxon>Spirochaetia</taxon>
        <taxon>Leptospirales</taxon>
        <taxon>Leptospiraceae</taxon>
        <taxon>Leptospira</taxon>
    </lineage>
</organism>